<gene>
    <name evidence="3" type="ORF">FYJ65_03530</name>
</gene>
<dbReference type="SUPFAM" id="SSF64182">
    <property type="entry name" value="DHH phosphoesterases"/>
    <property type="match status" value="1"/>
</dbReference>
<dbReference type="InterPro" id="IPR051319">
    <property type="entry name" value="Oligoribo/pAp-PDE_c-di-AMP_PDE"/>
</dbReference>
<dbReference type="GO" id="GO:0003676">
    <property type="term" value="F:nucleic acid binding"/>
    <property type="evidence" value="ECO:0007669"/>
    <property type="project" value="InterPro"/>
</dbReference>
<feature type="domain" description="DDH" evidence="1">
    <location>
        <begin position="25"/>
        <end position="161"/>
    </location>
</feature>
<feature type="domain" description="DHHA1" evidence="2">
    <location>
        <begin position="229"/>
        <end position="321"/>
    </location>
</feature>
<reference evidence="3 4" key="1">
    <citation type="submission" date="2019-08" db="EMBL/GenBank/DDBJ databases">
        <title>In-depth cultivation of the pig gut microbiome towards novel bacterial diversity and tailored functional studies.</title>
        <authorList>
            <person name="Wylensek D."/>
            <person name="Hitch T.C.A."/>
            <person name="Clavel T."/>
        </authorList>
    </citation>
    <scope>NUCLEOTIDE SEQUENCE [LARGE SCALE GENOMIC DNA]</scope>
    <source>
        <strain evidence="3 4">WCA-MUC-591-APC-4B</strain>
    </source>
</reference>
<dbReference type="PANTHER" id="PTHR47618:SF1">
    <property type="entry name" value="BIFUNCTIONAL OLIGORIBONUCLEASE AND PAP PHOSPHATASE NRNA"/>
    <property type="match status" value="1"/>
</dbReference>
<accession>A0A6N7X454</accession>
<evidence type="ECO:0000313" key="3">
    <source>
        <dbReference type="EMBL" id="MST70417.1"/>
    </source>
</evidence>
<comment type="caution">
    <text evidence="3">The sequence shown here is derived from an EMBL/GenBank/DDBJ whole genome shotgun (WGS) entry which is preliminary data.</text>
</comment>
<name>A0A6N7X454_9FIRM</name>
<organism evidence="3 4">
    <name type="scientific">Mogibacterium kristiansenii</name>
    <dbReference type="NCBI Taxonomy" id="2606708"/>
    <lineage>
        <taxon>Bacteria</taxon>
        <taxon>Bacillati</taxon>
        <taxon>Bacillota</taxon>
        <taxon>Clostridia</taxon>
        <taxon>Peptostreptococcales</taxon>
        <taxon>Anaerovoracaceae</taxon>
        <taxon>Mogibacterium</taxon>
    </lineage>
</organism>
<dbReference type="Pfam" id="PF01368">
    <property type="entry name" value="DHH"/>
    <property type="match status" value="1"/>
</dbReference>
<proteinExistence type="predicted"/>
<dbReference type="Gene3D" id="3.10.310.30">
    <property type="match status" value="1"/>
</dbReference>
<dbReference type="Gene3D" id="3.90.1640.10">
    <property type="entry name" value="inorganic pyrophosphatase (n-terminal core)"/>
    <property type="match status" value="1"/>
</dbReference>
<evidence type="ECO:0000259" key="2">
    <source>
        <dbReference type="Pfam" id="PF02272"/>
    </source>
</evidence>
<dbReference type="Proteomes" id="UP000469424">
    <property type="component" value="Unassembled WGS sequence"/>
</dbReference>
<evidence type="ECO:0000313" key="4">
    <source>
        <dbReference type="Proteomes" id="UP000469424"/>
    </source>
</evidence>
<evidence type="ECO:0000259" key="1">
    <source>
        <dbReference type="Pfam" id="PF01368"/>
    </source>
</evidence>
<dbReference type="EMBL" id="VUNA01000005">
    <property type="protein sequence ID" value="MST70417.1"/>
    <property type="molecule type" value="Genomic_DNA"/>
</dbReference>
<dbReference type="InterPro" id="IPR001667">
    <property type="entry name" value="DDH_dom"/>
</dbReference>
<dbReference type="InterPro" id="IPR003156">
    <property type="entry name" value="DHHA1_dom"/>
</dbReference>
<protein>
    <submittedName>
        <fullName evidence="3">Bifunctional oligoribonuclease/PAP phosphatase NrnA</fullName>
    </submittedName>
</protein>
<sequence>MKFTTRTNMKNSYKEIAEKLAGLDHIVILPHVNMDGDALGSSSALCVALKSMGKNAVIVTDEATPANLDFLARNLIVSQPDFRPEMAIMVDCSGMNRIPGREEIFETAPVKAVIDHHGVTGEQPNFDFGRIEPDSAATGEMIELLIEAMNVEIDLPMAEGIFTAITTDTGNFQHANTTARTHEMAAQLHRVSGFNCKKISNLIYNRNSLRSIRLHSLVMSSIQLFGEDKVAVAAVTQEMLRETGCELSEAEGFVQDIMSVDGIEVGCLLKEAEPAVIRCSLRSRSHINVAEVAGALGGGGHVLAAGCRIRKPLDEAKSIITEKLVEQVEKDQ</sequence>
<dbReference type="AlphaFoldDB" id="A0A6N7X454"/>
<keyword evidence="4" id="KW-1185">Reference proteome</keyword>
<dbReference type="PANTHER" id="PTHR47618">
    <property type="entry name" value="BIFUNCTIONAL OLIGORIBONUCLEASE AND PAP PHOSPHATASE NRNA"/>
    <property type="match status" value="1"/>
</dbReference>
<dbReference type="Pfam" id="PF02272">
    <property type="entry name" value="DHHA1"/>
    <property type="match status" value="1"/>
</dbReference>
<dbReference type="InterPro" id="IPR038763">
    <property type="entry name" value="DHH_sf"/>
</dbReference>